<organism evidence="4 5">
    <name type="scientific">Gymnopus androsaceus JB14</name>
    <dbReference type="NCBI Taxonomy" id="1447944"/>
    <lineage>
        <taxon>Eukaryota</taxon>
        <taxon>Fungi</taxon>
        <taxon>Dikarya</taxon>
        <taxon>Basidiomycota</taxon>
        <taxon>Agaricomycotina</taxon>
        <taxon>Agaricomycetes</taxon>
        <taxon>Agaricomycetidae</taxon>
        <taxon>Agaricales</taxon>
        <taxon>Marasmiineae</taxon>
        <taxon>Omphalotaceae</taxon>
        <taxon>Gymnopus</taxon>
    </lineage>
</organism>
<evidence type="ECO:0000256" key="2">
    <source>
        <dbReference type="SAM" id="Phobius"/>
    </source>
</evidence>
<dbReference type="PANTHER" id="PTHR48081">
    <property type="entry name" value="AB HYDROLASE SUPERFAMILY PROTEIN C4A8.06C"/>
    <property type="match status" value="1"/>
</dbReference>
<evidence type="ECO:0000259" key="3">
    <source>
        <dbReference type="Pfam" id="PF07859"/>
    </source>
</evidence>
<dbReference type="InterPro" id="IPR050300">
    <property type="entry name" value="GDXG_lipolytic_enzyme"/>
</dbReference>
<feature type="transmembrane region" description="Helical" evidence="2">
    <location>
        <begin position="12"/>
        <end position="34"/>
    </location>
</feature>
<keyword evidence="2" id="KW-1133">Transmembrane helix</keyword>
<dbReference type="Proteomes" id="UP000799118">
    <property type="component" value="Unassembled WGS sequence"/>
</dbReference>
<reference evidence="4" key="1">
    <citation type="journal article" date="2019" name="Environ. Microbiol.">
        <title>Fungal ecological strategies reflected in gene transcription - a case study of two litter decomposers.</title>
        <authorList>
            <person name="Barbi F."/>
            <person name="Kohler A."/>
            <person name="Barry K."/>
            <person name="Baskaran P."/>
            <person name="Daum C."/>
            <person name="Fauchery L."/>
            <person name="Ihrmark K."/>
            <person name="Kuo A."/>
            <person name="LaButti K."/>
            <person name="Lipzen A."/>
            <person name="Morin E."/>
            <person name="Grigoriev I.V."/>
            <person name="Henrissat B."/>
            <person name="Lindahl B."/>
            <person name="Martin F."/>
        </authorList>
    </citation>
    <scope>NUCLEOTIDE SEQUENCE</scope>
    <source>
        <strain evidence="4">JB14</strain>
    </source>
</reference>
<dbReference type="PANTHER" id="PTHR48081:SF26">
    <property type="entry name" value="ALPHA_BETA HYDROLASE FOLD-3 DOMAIN-CONTAINING PROTEIN"/>
    <property type="match status" value="1"/>
</dbReference>
<keyword evidence="2" id="KW-0472">Membrane</keyword>
<dbReference type="InterPro" id="IPR013094">
    <property type="entry name" value="AB_hydrolase_3"/>
</dbReference>
<dbReference type="GO" id="GO:0016787">
    <property type="term" value="F:hydrolase activity"/>
    <property type="evidence" value="ECO:0007669"/>
    <property type="project" value="UniProtKB-KW"/>
</dbReference>
<evidence type="ECO:0000256" key="1">
    <source>
        <dbReference type="ARBA" id="ARBA00022801"/>
    </source>
</evidence>
<evidence type="ECO:0000313" key="5">
    <source>
        <dbReference type="Proteomes" id="UP000799118"/>
    </source>
</evidence>
<dbReference type="InterPro" id="IPR029058">
    <property type="entry name" value="AB_hydrolase_fold"/>
</dbReference>
<dbReference type="SUPFAM" id="SSF53474">
    <property type="entry name" value="alpha/beta-Hydrolases"/>
    <property type="match status" value="1"/>
</dbReference>
<accession>A0A6A4IG96</accession>
<keyword evidence="2" id="KW-0812">Transmembrane</keyword>
<keyword evidence="5" id="KW-1185">Reference proteome</keyword>
<sequence>MALLQIQPFRGIYLTYHFFSTVFIRIPLWILLAIPKSWRPRATWSISRTVKLKLTRYLTALSGTAGPLFGTPPNHLAITPGVNVNGVWIPPIPELIKDELAIWANVAQVTSIRIPGYWLHKEGSSITVAAPLMPGEKVVYALHGGGYVRLSAHPTDPTSNIARGLINHVGCVHRVFSTEYRLSSLKSKEPNPFPAALIDALAGYVYLHIIVEGDSAGGNLALALTRYLVEHPDSGLPPPPGALILLSVWADLGPQALNPNSSWMNHAKSDYIGLTDVKGYYKTVRTFVGPHGLVAAETNPMISPASLNPAMKIHFKGFPRTFIAAGGAEVFYDMICALKDKMVADLGEGDGVRPGDGKIKFYVAADAAHDWVALPKYEPERTETLEAIAAGLMLDSCPPMKPVAGYSKGGLDERAQSLY</sequence>
<dbReference type="AlphaFoldDB" id="A0A6A4IG96"/>
<gene>
    <name evidence="4" type="ORF">BT96DRAFT_983128</name>
</gene>
<dbReference type="EMBL" id="ML769383">
    <property type="protein sequence ID" value="KAE9411372.1"/>
    <property type="molecule type" value="Genomic_DNA"/>
</dbReference>
<protein>
    <submittedName>
        <fullName evidence="4">Alpha/beta-hydrolase</fullName>
    </submittedName>
</protein>
<evidence type="ECO:0000313" key="4">
    <source>
        <dbReference type="EMBL" id="KAE9411372.1"/>
    </source>
</evidence>
<feature type="domain" description="Alpha/beta hydrolase fold-3" evidence="3">
    <location>
        <begin position="141"/>
        <end position="343"/>
    </location>
</feature>
<dbReference type="Pfam" id="PF07859">
    <property type="entry name" value="Abhydrolase_3"/>
    <property type="match status" value="1"/>
</dbReference>
<dbReference type="OrthoDB" id="2152029at2759"/>
<name>A0A6A4IG96_9AGAR</name>
<dbReference type="Gene3D" id="3.40.50.1820">
    <property type="entry name" value="alpha/beta hydrolase"/>
    <property type="match status" value="1"/>
</dbReference>
<keyword evidence="1" id="KW-0378">Hydrolase</keyword>
<proteinExistence type="predicted"/>